<feature type="domain" description="Exocyst complex component Sec10 N-terminal" evidence="7">
    <location>
        <begin position="57"/>
        <end position="183"/>
    </location>
</feature>
<evidence type="ECO:0000256" key="5">
    <source>
        <dbReference type="SAM" id="MobiDB-lite"/>
    </source>
</evidence>
<comment type="similarity">
    <text evidence="1">Belongs to the SEC10 family.</text>
</comment>
<dbReference type="Pfam" id="PF20667">
    <property type="entry name" value="Sec10_N"/>
    <property type="match status" value="1"/>
</dbReference>
<feature type="region of interest" description="Disordered" evidence="5">
    <location>
        <begin position="213"/>
        <end position="233"/>
    </location>
</feature>
<dbReference type="GO" id="GO:0000145">
    <property type="term" value="C:exocyst"/>
    <property type="evidence" value="ECO:0007669"/>
    <property type="project" value="TreeGrafter"/>
</dbReference>
<keyword evidence="3" id="KW-0268">Exocytosis</keyword>
<organism evidence="8 9">
    <name type="scientific">Stachybotrys elegans</name>
    <dbReference type="NCBI Taxonomy" id="80388"/>
    <lineage>
        <taxon>Eukaryota</taxon>
        <taxon>Fungi</taxon>
        <taxon>Dikarya</taxon>
        <taxon>Ascomycota</taxon>
        <taxon>Pezizomycotina</taxon>
        <taxon>Sordariomycetes</taxon>
        <taxon>Hypocreomycetidae</taxon>
        <taxon>Hypocreales</taxon>
        <taxon>Stachybotryaceae</taxon>
        <taxon>Stachybotrys</taxon>
    </lineage>
</organism>
<evidence type="ECO:0000256" key="1">
    <source>
        <dbReference type="ARBA" id="ARBA00006572"/>
    </source>
</evidence>
<evidence type="ECO:0000256" key="4">
    <source>
        <dbReference type="ARBA" id="ARBA00023054"/>
    </source>
</evidence>
<dbReference type="GO" id="GO:0006887">
    <property type="term" value="P:exocytosis"/>
    <property type="evidence" value="ECO:0007669"/>
    <property type="project" value="UniProtKB-KW"/>
</dbReference>
<comment type="caution">
    <text evidence="8">The sequence shown here is derived from an EMBL/GenBank/DDBJ whole genome shotgun (WGS) entry which is preliminary data.</text>
</comment>
<reference evidence="8" key="1">
    <citation type="journal article" date="2021" name="Nat. Commun.">
        <title>Genetic determinants of endophytism in the Arabidopsis root mycobiome.</title>
        <authorList>
            <person name="Mesny F."/>
            <person name="Miyauchi S."/>
            <person name="Thiergart T."/>
            <person name="Pickel B."/>
            <person name="Atanasova L."/>
            <person name="Karlsson M."/>
            <person name="Huettel B."/>
            <person name="Barry K.W."/>
            <person name="Haridas S."/>
            <person name="Chen C."/>
            <person name="Bauer D."/>
            <person name="Andreopoulos W."/>
            <person name="Pangilinan J."/>
            <person name="LaButti K."/>
            <person name="Riley R."/>
            <person name="Lipzen A."/>
            <person name="Clum A."/>
            <person name="Drula E."/>
            <person name="Henrissat B."/>
            <person name="Kohler A."/>
            <person name="Grigoriev I.V."/>
            <person name="Martin F.M."/>
            <person name="Hacquard S."/>
        </authorList>
    </citation>
    <scope>NUCLEOTIDE SEQUENCE</scope>
    <source>
        <strain evidence="8">MPI-CAGE-CH-0235</strain>
    </source>
</reference>
<protein>
    <submittedName>
        <fullName evidence="8">Exocyst complex component Sec10</fullName>
    </submittedName>
</protein>
<dbReference type="InterPro" id="IPR048627">
    <property type="entry name" value="Sec10_HB"/>
</dbReference>
<dbReference type="InterPro" id="IPR009976">
    <property type="entry name" value="Sec10-like"/>
</dbReference>
<keyword evidence="9" id="KW-1185">Reference proteome</keyword>
<evidence type="ECO:0000259" key="7">
    <source>
        <dbReference type="Pfam" id="PF20667"/>
    </source>
</evidence>
<evidence type="ECO:0000313" key="8">
    <source>
        <dbReference type="EMBL" id="KAH7326514.1"/>
    </source>
</evidence>
<dbReference type="Proteomes" id="UP000813444">
    <property type="component" value="Unassembled WGS sequence"/>
</dbReference>
<sequence length="843" mass="94544">MERSGSEPKTLFPKGPSFTLENFSNKDFVVRDFVDSLAESAVPSTRRSGVSQQSFDPKPLIRTFENALSQLALLGDELQEKESELLSRVRRAEFQHDQTLDTLGRKLDQSMSSFEALDSSLNSSNNAYDTNEPSDDGVNVAVQIGEKLEELDRKRRRAQDAIFLIQCWNEVSETGQLTSLQDVQRQGGPDNKVRCAVIARQLMRISQRLDPAAWGQTNGQRNGVTNGAGSRSHDTREVLEKFCETLEQDLLKQFNDSYRRQNFEDMRECAKVLHDFNGGASVIATFVNQHQFFIDRDQLLNDEVTTDSDTWDQLADPDLEPPGIDTSLQSLVDEVKIVMQEESFIIKRAFPYYETVLIKFIQRVFQQSIQQRLEQVLDKAETISTLAFLRSLHSSRAYISALVEDLKTHGLTEHPEPCSAQISQTLDQQMDELFVPYLVGNSYIDREKKSLEEIYGSLLFKFTIYHSRRKKAPTGFMASLAQQGTQIIASAKDAYIERLDSSELTPTQKAVMLRVAGVRDKENKNEIEVSEEDGTLSVANAKRMLKWLAESVQRTLELGTQTETPKDVNVLLGLLLTSMGNVYVQTALDAAHDQATSLENSRTEPDLSYLPATRPAVTITTIMERFITIVLIRLAESNTTVRRSMEAQLKVAVDNIEKKTNSILKVSIDVVANWVARSLANQKKQDFRPKDGALDSLQTMTCSGICAFLSRARQQARSAIDGQNAEKFFSELAQVIMKLLFDHFKKFQVNATGGLMVTQDISKYVSTMRDWGLSKEVLTSVELLSEIGSLFIVGPEALKEKARTLHATSSLSKGKLSKADFRAFVQRRDDSGTVGIQSVLSGL</sequence>
<dbReference type="GO" id="GO:0006893">
    <property type="term" value="P:Golgi to plasma membrane transport"/>
    <property type="evidence" value="ECO:0007669"/>
    <property type="project" value="TreeGrafter"/>
</dbReference>
<feature type="compositionally biased region" description="Polar residues" evidence="5">
    <location>
        <begin position="215"/>
        <end position="229"/>
    </location>
</feature>
<keyword evidence="2" id="KW-0813">Transport</keyword>
<dbReference type="OrthoDB" id="125856at2759"/>
<evidence type="ECO:0000313" key="9">
    <source>
        <dbReference type="Proteomes" id="UP000813444"/>
    </source>
</evidence>
<keyword evidence="4" id="KW-0175">Coiled coil</keyword>
<dbReference type="EMBL" id="JAGPNK010000002">
    <property type="protein sequence ID" value="KAH7326514.1"/>
    <property type="molecule type" value="Genomic_DNA"/>
</dbReference>
<gene>
    <name evidence="8" type="ORF">B0I35DRAFT_475155</name>
</gene>
<name>A0A8K0SZV2_9HYPO</name>
<evidence type="ECO:0000256" key="2">
    <source>
        <dbReference type="ARBA" id="ARBA00022448"/>
    </source>
</evidence>
<evidence type="ECO:0000256" key="3">
    <source>
        <dbReference type="ARBA" id="ARBA00022483"/>
    </source>
</evidence>
<dbReference type="PANTHER" id="PTHR12100:SF0">
    <property type="entry name" value="EXOCYST COMPLEX COMPONENT 5"/>
    <property type="match status" value="1"/>
</dbReference>
<proteinExistence type="inferred from homology"/>
<feature type="domain" description="Exocyst complex component Sec10-like alpha-helical bundle" evidence="6">
    <location>
        <begin position="194"/>
        <end position="838"/>
    </location>
</feature>
<accession>A0A8K0SZV2</accession>
<evidence type="ECO:0000259" key="6">
    <source>
        <dbReference type="Pfam" id="PF07393"/>
    </source>
</evidence>
<dbReference type="PANTHER" id="PTHR12100">
    <property type="entry name" value="SEC10"/>
    <property type="match status" value="1"/>
</dbReference>
<dbReference type="AlphaFoldDB" id="A0A8K0SZV2"/>
<dbReference type="Pfam" id="PF07393">
    <property type="entry name" value="Sec10_HB"/>
    <property type="match status" value="1"/>
</dbReference>
<dbReference type="InterPro" id="IPR048625">
    <property type="entry name" value="Sec10_N"/>
</dbReference>